<comment type="caution">
    <text evidence="16">The sequence shown here is derived from an EMBL/GenBank/DDBJ whole genome shotgun (WGS) entry which is preliminary data.</text>
</comment>
<keyword evidence="5 13" id="KW-0418">Kinase</keyword>
<dbReference type="InterPro" id="IPR030616">
    <property type="entry name" value="Aur-like"/>
</dbReference>
<dbReference type="InterPro" id="IPR008271">
    <property type="entry name" value="Ser/Thr_kinase_AS"/>
</dbReference>
<dbReference type="PROSITE" id="PS50011">
    <property type="entry name" value="PROTEIN_KINASE_DOM"/>
    <property type="match status" value="1"/>
</dbReference>
<dbReference type="Pfam" id="PF01275">
    <property type="entry name" value="Myelin_PLP"/>
    <property type="match status" value="1"/>
</dbReference>
<evidence type="ECO:0000256" key="10">
    <source>
        <dbReference type="PIRSR" id="PIRSR630616-2"/>
    </source>
</evidence>
<evidence type="ECO:0000256" key="6">
    <source>
        <dbReference type="ARBA" id="ARBA00022840"/>
    </source>
</evidence>
<dbReference type="InterPro" id="IPR011009">
    <property type="entry name" value="Kinase-like_dom_sf"/>
</dbReference>
<feature type="transmembrane region" description="Helical" evidence="14">
    <location>
        <begin position="550"/>
        <end position="577"/>
    </location>
</feature>
<evidence type="ECO:0000256" key="13">
    <source>
        <dbReference type="RuleBase" id="RU367134"/>
    </source>
</evidence>
<dbReference type="PROSITE" id="PS00107">
    <property type="entry name" value="PROTEIN_KINASE_ATP"/>
    <property type="match status" value="1"/>
</dbReference>
<evidence type="ECO:0000256" key="9">
    <source>
        <dbReference type="PIRSR" id="PIRSR630616-1"/>
    </source>
</evidence>
<evidence type="ECO:0000256" key="3">
    <source>
        <dbReference type="ARBA" id="ARBA00022679"/>
    </source>
</evidence>
<dbReference type="InterPro" id="IPR001614">
    <property type="entry name" value="Myelin_PLP"/>
</dbReference>
<dbReference type="PANTHER" id="PTHR24350">
    <property type="entry name" value="SERINE/THREONINE-PROTEIN KINASE IAL-RELATED"/>
    <property type="match status" value="1"/>
</dbReference>
<dbReference type="PRINTS" id="PR00214">
    <property type="entry name" value="MYELINPLP"/>
</dbReference>
<feature type="transmembrane region" description="Helical" evidence="14">
    <location>
        <begin position="465"/>
        <end position="494"/>
    </location>
</feature>
<keyword evidence="14" id="KW-0812">Transmembrane</keyword>
<dbReference type="GO" id="GO:0005524">
    <property type="term" value="F:ATP binding"/>
    <property type="evidence" value="ECO:0007669"/>
    <property type="project" value="UniProtKB-UniRule"/>
</dbReference>
<feature type="cross-link" description="Glycyl lysine isopeptide (Lys-Gly) (interchain with G-Cter in SUMO2)" evidence="11">
    <location>
        <position position="212"/>
    </location>
</feature>
<evidence type="ECO:0000256" key="4">
    <source>
        <dbReference type="ARBA" id="ARBA00022741"/>
    </source>
</evidence>
<comment type="cofactor">
    <cofactor evidence="1">
        <name>Mg(2+)</name>
        <dbReference type="ChEBI" id="CHEBI:18420"/>
    </cofactor>
</comment>
<name>A0A0V1MVZ6_9BILA</name>
<evidence type="ECO:0000256" key="14">
    <source>
        <dbReference type="SAM" id="Phobius"/>
    </source>
</evidence>
<dbReference type="FunFam" id="3.30.200.20:FF:000042">
    <property type="entry name" value="Aurora kinase A"/>
    <property type="match status" value="1"/>
</dbReference>
<evidence type="ECO:0000259" key="15">
    <source>
        <dbReference type="PROSITE" id="PS50011"/>
    </source>
</evidence>
<dbReference type="EC" id="2.7.11.1" evidence="13"/>
<gene>
    <name evidence="16" type="primary">AUR3</name>
    <name evidence="16" type="ORF">T10_12377</name>
</gene>
<keyword evidence="2 13" id="KW-0723">Serine/threonine-protein kinase</keyword>
<evidence type="ECO:0000256" key="11">
    <source>
        <dbReference type="PIRSR" id="PIRSR630616-3"/>
    </source>
</evidence>
<dbReference type="SUPFAM" id="SSF56112">
    <property type="entry name" value="Protein kinase-like (PK-like)"/>
    <property type="match status" value="1"/>
</dbReference>
<dbReference type="InterPro" id="IPR017441">
    <property type="entry name" value="Protein_kinase_ATP_BS"/>
</dbReference>
<evidence type="ECO:0000256" key="5">
    <source>
        <dbReference type="ARBA" id="ARBA00022777"/>
    </source>
</evidence>
<comment type="similarity">
    <text evidence="13">Belongs to the protein kinase superfamily. Ser/Thr protein kinase family. Aurora subfamily.</text>
</comment>
<feature type="binding site" evidence="10">
    <location>
        <position position="228"/>
    </location>
    <ligand>
        <name>ATP</name>
        <dbReference type="ChEBI" id="CHEBI:30616"/>
    </ligand>
</feature>
<dbReference type="Proteomes" id="UP000054843">
    <property type="component" value="Unassembled WGS sequence"/>
</dbReference>
<feature type="active site" description="Proton acceptor" evidence="9">
    <location>
        <position position="210"/>
    </location>
</feature>
<dbReference type="PROSITE" id="PS00108">
    <property type="entry name" value="PROTEIN_KINASE_ST"/>
    <property type="match status" value="1"/>
</dbReference>
<dbReference type="STRING" id="268474.A0A0V1MVZ6"/>
<feature type="binding site" evidence="10 12">
    <location>
        <position position="116"/>
    </location>
    <ligand>
        <name>ATP</name>
        <dbReference type="ChEBI" id="CHEBI:30616"/>
    </ligand>
</feature>
<evidence type="ECO:0000256" key="12">
    <source>
        <dbReference type="PROSITE-ProRule" id="PRU10141"/>
    </source>
</evidence>
<sequence length="625" mass="69673">MKEKSLKTGEKKVLDEQACSLKPADKVANKNVINNFMKGSSAEKVTGNNASLKTETFDEVMESIILNMNALSLDDKIKEKKLKAEDFVMCRQIGRGQFGRIILSYYKSTKKYYALKTLNLEHALKKMSYYYIEQEVNLHSKLNHPNIIKFYNTFFVDDYLVFVLELAPNGSLSKQLKKGEPLTEEVALSYMHQIVSALQYLHSKGYVHRDVKPDNILVDSFGQLKLADFGLAADFRKKKKHRTYCGTARYMSPEVIARQAYDAKVDVWALGILLYQFLVGNVPFDGSTSKEVTSNVLDKELTIPDGLSEEASDLIKKLLTKDPSKRISLSELIQHPWMQADNCGWQVACLLANNASMSCTGKGAFPVGSFVALVVCWLGVAVFCLKMYAGVEAMEELASDVFAFLLPWTERVKLALIVLAGVMLATTSAMCLVGFFATRHLECAYKGRPSSCLCSRLGSRLACALFWALTYALNICWLGILCVVVVLISAFLFFTPICLPQVGLETERCFNFSLVSLLMARGNQKAAVSLILCGDPVSKFCKLTQVFAPWYWSALIGCVAVLLGLSHFNGCLAANFAHVKHACRYRKLRNRSFSFARSATPLQHKVVLHDGNVEPTVLKMTADHV</sequence>
<evidence type="ECO:0000256" key="7">
    <source>
        <dbReference type="ARBA" id="ARBA00047899"/>
    </source>
</evidence>
<dbReference type="GO" id="GO:0016020">
    <property type="term" value="C:membrane"/>
    <property type="evidence" value="ECO:0007669"/>
    <property type="project" value="InterPro"/>
</dbReference>
<dbReference type="AlphaFoldDB" id="A0A0V1MVZ6"/>
<dbReference type="Gene3D" id="1.10.510.10">
    <property type="entry name" value="Transferase(Phosphotransferase) domain 1"/>
    <property type="match status" value="1"/>
</dbReference>
<keyword evidence="14" id="KW-1133">Transmembrane helix</keyword>
<keyword evidence="3 13" id="KW-0808">Transferase</keyword>
<feature type="domain" description="Protein kinase" evidence="15">
    <location>
        <begin position="87"/>
        <end position="338"/>
    </location>
</feature>
<keyword evidence="17" id="KW-1185">Reference proteome</keyword>
<comment type="catalytic activity">
    <reaction evidence="7 13">
        <text>L-threonyl-[protein] + ATP = O-phospho-L-threonyl-[protein] + ADP + H(+)</text>
        <dbReference type="Rhea" id="RHEA:46608"/>
        <dbReference type="Rhea" id="RHEA-COMP:11060"/>
        <dbReference type="Rhea" id="RHEA-COMP:11605"/>
        <dbReference type="ChEBI" id="CHEBI:15378"/>
        <dbReference type="ChEBI" id="CHEBI:30013"/>
        <dbReference type="ChEBI" id="CHEBI:30616"/>
        <dbReference type="ChEBI" id="CHEBI:61977"/>
        <dbReference type="ChEBI" id="CHEBI:456216"/>
        <dbReference type="EC" id="2.7.11.1"/>
    </reaction>
</comment>
<dbReference type="InterPro" id="IPR000719">
    <property type="entry name" value="Prot_kinase_dom"/>
</dbReference>
<feature type="binding site" evidence="10">
    <location>
        <begin position="165"/>
        <end position="167"/>
    </location>
    <ligand>
        <name>ATP</name>
        <dbReference type="ChEBI" id="CHEBI:30616"/>
    </ligand>
</feature>
<accession>A0A0V1MVZ6</accession>
<keyword evidence="4 10" id="KW-0547">Nucleotide-binding</keyword>
<dbReference type="Pfam" id="PF00069">
    <property type="entry name" value="Pkinase"/>
    <property type="match status" value="1"/>
</dbReference>
<comment type="catalytic activity">
    <reaction evidence="8 13">
        <text>L-seryl-[protein] + ATP = O-phospho-L-seryl-[protein] + ADP + H(+)</text>
        <dbReference type="Rhea" id="RHEA:17989"/>
        <dbReference type="Rhea" id="RHEA-COMP:9863"/>
        <dbReference type="Rhea" id="RHEA-COMP:11604"/>
        <dbReference type="ChEBI" id="CHEBI:15378"/>
        <dbReference type="ChEBI" id="CHEBI:29999"/>
        <dbReference type="ChEBI" id="CHEBI:30616"/>
        <dbReference type="ChEBI" id="CHEBI:83421"/>
        <dbReference type="ChEBI" id="CHEBI:456216"/>
        <dbReference type="EC" id="2.7.11.1"/>
    </reaction>
</comment>
<evidence type="ECO:0000256" key="8">
    <source>
        <dbReference type="ARBA" id="ARBA00048679"/>
    </source>
</evidence>
<reference evidence="16 17" key="1">
    <citation type="submission" date="2015-01" db="EMBL/GenBank/DDBJ databases">
        <title>Evolution of Trichinella species and genotypes.</title>
        <authorList>
            <person name="Korhonen P.K."/>
            <person name="Edoardo P."/>
            <person name="Giuseppe L.R."/>
            <person name="Gasser R.B."/>
        </authorList>
    </citation>
    <scope>NUCLEOTIDE SEQUENCE [LARGE SCALE GENOMIC DNA]</scope>
    <source>
        <strain evidence="16">ISS1980</strain>
    </source>
</reference>
<keyword evidence="14" id="KW-0472">Membrane</keyword>
<organism evidence="16 17">
    <name type="scientific">Trichinella papuae</name>
    <dbReference type="NCBI Taxonomy" id="268474"/>
    <lineage>
        <taxon>Eukaryota</taxon>
        <taxon>Metazoa</taxon>
        <taxon>Ecdysozoa</taxon>
        <taxon>Nematoda</taxon>
        <taxon>Enoplea</taxon>
        <taxon>Dorylaimia</taxon>
        <taxon>Trichinellida</taxon>
        <taxon>Trichinellidae</taxon>
        <taxon>Trichinella</taxon>
    </lineage>
</organism>
<dbReference type="SMART" id="SM00220">
    <property type="entry name" value="S_TKc"/>
    <property type="match status" value="1"/>
</dbReference>
<evidence type="ECO:0000256" key="2">
    <source>
        <dbReference type="ARBA" id="ARBA00022527"/>
    </source>
</evidence>
<dbReference type="CDD" id="cd14007">
    <property type="entry name" value="STKc_Aurora"/>
    <property type="match status" value="1"/>
</dbReference>
<dbReference type="OrthoDB" id="9993736at2759"/>
<feature type="transmembrane region" description="Helical" evidence="14">
    <location>
        <begin position="367"/>
        <end position="389"/>
    </location>
</feature>
<evidence type="ECO:0000313" key="16">
    <source>
        <dbReference type="EMBL" id="KRZ75961.1"/>
    </source>
</evidence>
<protein>
    <recommendedName>
        <fullName evidence="13">Aurora kinase</fullName>
        <ecNumber evidence="13">2.7.11.1</ecNumber>
    </recommendedName>
</protein>
<evidence type="ECO:0000313" key="17">
    <source>
        <dbReference type="Proteomes" id="UP000054843"/>
    </source>
</evidence>
<dbReference type="EMBL" id="JYDO01000033">
    <property type="protein sequence ID" value="KRZ75961.1"/>
    <property type="molecule type" value="Genomic_DNA"/>
</dbReference>
<dbReference type="GO" id="GO:0004674">
    <property type="term" value="F:protein serine/threonine kinase activity"/>
    <property type="evidence" value="ECO:0007669"/>
    <property type="project" value="UniProtKB-KW"/>
</dbReference>
<evidence type="ECO:0000256" key="1">
    <source>
        <dbReference type="ARBA" id="ARBA00001946"/>
    </source>
</evidence>
<feature type="transmembrane region" description="Helical" evidence="14">
    <location>
        <begin position="414"/>
        <end position="438"/>
    </location>
</feature>
<keyword evidence="6 10" id="KW-0067">ATP-binding</keyword>
<proteinExistence type="inferred from homology"/>
<dbReference type="FunFam" id="1.10.510.10:FF:000571">
    <property type="entry name" value="Maternal embryonic leucine zipper kinase"/>
    <property type="match status" value="1"/>
</dbReference>